<evidence type="ECO:0000256" key="4">
    <source>
        <dbReference type="ARBA" id="ARBA00023098"/>
    </source>
</evidence>
<comment type="pathway">
    <text evidence="1">Lipid metabolism.</text>
</comment>
<dbReference type="SUPFAM" id="SSF69593">
    <property type="entry name" value="Glycerol-3-phosphate (1)-acyltransferase"/>
    <property type="match status" value="1"/>
</dbReference>
<comment type="function">
    <text evidence="9">Catalyzes the first step in the biosynthesis of ornithine lipids, which are phosphorus-free membrane lipids. Catalyzes the 3-hydroxyacyl-acyl carrier protein-dependent acylation of ornithine to form lyso-ornithine lipid (LOL).</text>
</comment>
<keyword evidence="2" id="KW-0444">Lipid biosynthesis</keyword>
<name>A0A9X4BJB1_9GAMM</name>
<dbReference type="EC" id="2.3.2.30" evidence="7"/>
<comment type="similarity">
    <text evidence="6">Belongs to the acetyltransferase family. OlsB subfamily.</text>
</comment>
<evidence type="ECO:0000256" key="7">
    <source>
        <dbReference type="ARBA" id="ARBA00039058"/>
    </source>
</evidence>
<evidence type="ECO:0000256" key="9">
    <source>
        <dbReference type="ARBA" id="ARBA00045724"/>
    </source>
</evidence>
<evidence type="ECO:0000256" key="6">
    <source>
        <dbReference type="ARBA" id="ARBA00038095"/>
    </source>
</evidence>
<proteinExistence type="inferred from homology"/>
<organism evidence="12 13">
    <name type="scientific">Tahibacter soli</name>
    <dbReference type="NCBI Taxonomy" id="2983605"/>
    <lineage>
        <taxon>Bacteria</taxon>
        <taxon>Pseudomonadati</taxon>
        <taxon>Pseudomonadota</taxon>
        <taxon>Gammaproteobacteria</taxon>
        <taxon>Lysobacterales</taxon>
        <taxon>Rhodanobacteraceae</taxon>
        <taxon>Tahibacter</taxon>
    </lineage>
</organism>
<sequence length="574" mass="63904">MISVERSLYEKFPRLAEGVARSFSQPVVDLLRKVVCEDRINFMLTEFGKYPGFEFIEHALNYLEVSYSVANTDRENIPVDGGVLIVSNHPLGALDAMTLLQMVGSVRRDVRILANDVLMHLDPMKPLLLPINVFGGDGPVQNGMRMAYRALEEGQAIIVFPAGEVSRMRPNGVRDGRWSSGFVRMAKKTGVPVLPVHVAAHNSPMFYGVSMLAKPLATLLLAREIFGATRTRVGISIGQAVAASELERNGSTPEQVAKAMRRHVYQLARRRPTVFTTSTAIAHPESPLAVRRALKQRAEVLGETTDGKRILLIDSQPDCPVMREIGRLREVAFRKVGEGTGMRRDLDRFDDHYRHLVLWDEEQLAVVGAYRLGEAGRILEQRGMDGLYSATLFDYAPAAKEFLVDAVELGRSFIQPAYWGSRSLDYLWQGIGAYLRARPQVRWLFGPVSLSATLPQTVRELIVHTHGRFFADPDRLATSRNPFRVSPAIAREADAALDGKDAKAALSLLKQQLAVSDSAIPTLYRQYVDLCEPDGVRFLAFGVDPQFGGCVDGLIRLDLHRLKPAKRARYIDTE</sequence>
<evidence type="ECO:0000313" key="13">
    <source>
        <dbReference type="Proteomes" id="UP001139971"/>
    </source>
</evidence>
<dbReference type="Pfam" id="PF13444">
    <property type="entry name" value="Acetyltransf_5"/>
    <property type="match status" value="1"/>
</dbReference>
<evidence type="ECO:0000256" key="2">
    <source>
        <dbReference type="ARBA" id="ARBA00022516"/>
    </source>
</evidence>
<keyword evidence="4" id="KW-0443">Lipid metabolism</keyword>
<dbReference type="CDD" id="cd07986">
    <property type="entry name" value="LPLAT_ACT14924-like"/>
    <property type="match status" value="1"/>
</dbReference>
<evidence type="ECO:0000256" key="8">
    <source>
        <dbReference type="ARBA" id="ARBA00039866"/>
    </source>
</evidence>
<dbReference type="Pfam" id="PF19576">
    <property type="entry name" value="Acyltransf_2"/>
    <property type="match status" value="1"/>
</dbReference>
<evidence type="ECO:0000256" key="10">
    <source>
        <dbReference type="ARBA" id="ARBA00047785"/>
    </source>
</evidence>
<dbReference type="PANTHER" id="PTHR37323:SF1">
    <property type="entry name" value="L-ORNITHINE N(ALPHA)-ACYLTRANSFERASE"/>
    <property type="match status" value="1"/>
</dbReference>
<dbReference type="AlphaFoldDB" id="A0A9X4BJB1"/>
<evidence type="ECO:0000313" key="12">
    <source>
        <dbReference type="EMBL" id="MDC8011984.1"/>
    </source>
</evidence>
<evidence type="ECO:0000259" key="11">
    <source>
        <dbReference type="SMART" id="SM00563"/>
    </source>
</evidence>
<keyword evidence="5 12" id="KW-0012">Acyltransferase</keyword>
<protein>
    <recommendedName>
        <fullName evidence="8">L-ornithine N(alpha)-acyltransferase</fullName>
        <ecNumber evidence="7">2.3.2.30</ecNumber>
    </recommendedName>
</protein>
<comment type="catalytic activity">
    <reaction evidence="10">
        <text>a (3R)-hydroxyacyl-[ACP] + L-ornithine = a lyso-ornithine lipid + holo-[ACP] + H(+)</text>
        <dbReference type="Rhea" id="RHEA:20633"/>
        <dbReference type="Rhea" id="RHEA-COMP:9685"/>
        <dbReference type="Rhea" id="RHEA-COMP:9945"/>
        <dbReference type="ChEBI" id="CHEBI:15378"/>
        <dbReference type="ChEBI" id="CHEBI:46911"/>
        <dbReference type="ChEBI" id="CHEBI:64479"/>
        <dbReference type="ChEBI" id="CHEBI:78827"/>
        <dbReference type="ChEBI" id="CHEBI:138482"/>
        <dbReference type="EC" id="2.3.2.30"/>
    </reaction>
    <physiologicalReaction direction="left-to-right" evidence="10">
        <dbReference type="Rhea" id="RHEA:20634"/>
    </physiologicalReaction>
</comment>
<keyword evidence="3" id="KW-0808">Transferase</keyword>
<dbReference type="SMART" id="SM00563">
    <property type="entry name" value="PlsC"/>
    <property type="match status" value="1"/>
</dbReference>
<accession>A0A9X4BJB1</accession>
<dbReference type="InterPro" id="IPR016181">
    <property type="entry name" value="Acyl_CoA_acyltransferase"/>
</dbReference>
<dbReference type="InterPro" id="IPR045746">
    <property type="entry name" value="ACT14924-like_Acyltransf_dom"/>
</dbReference>
<dbReference type="InterPro" id="IPR052351">
    <property type="entry name" value="Ornithine_N-alpha-AT"/>
</dbReference>
<feature type="domain" description="Phospholipid/glycerol acyltransferase" evidence="11">
    <location>
        <begin position="83"/>
        <end position="201"/>
    </location>
</feature>
<dbReference type="InterPro" id="IPR002123">
    <property type="entry name" value="Plipid/glycerol_acylTrfase"/>
</dbReference>
<dbReference type="SUPFAM" id="SSF55729">
    <property type="entry name" value="Acyl-CoA N-acyltransferases (Nat)"/>
    <property type="match status" value="1"/>
</dbReference>
<dbReference type="GO" id="GO:0043810">
    <property type="term" value="F:ornithine-acyl [acyl carrier protein] N-acyltransferase activity"/>
    <property type="evidence" value="ECO:0007669"/>
    <property type="project" value="UniProtKB-EC"/>
</dbReference>
<reference evidence="12" key="1">
    <citation type="submission" date="2023-02" db="EMBL/GenBank/DDBJ databases">
        <title>Tahibacter soli sp. nov. isolated from soil.</title>
        <authorList>
            <person name="Baek J.H."/>
            <person name="Lee J.K."/>
            <person name="Choi D.G."/>
            <person name="Jeon C.O."/>
        </authorList>
    </citation>
    <scope>NUCLEOTIDE SEQUENCE</scope>
    <source>
        <strain evidence="12">BL</strain>
    </source>
</reference>
<evidence type="ECO:0000256" key="3">
    <source>
        <dbReference type="ARBA" id="ARBA00022679"/>
    </source>
</evidence>
<dbReference type="GO" id="GO:0006629">
    <property type="term" value="P:lipid metabolic process"/>
    <property type="evidence" value="ECO:0007669"/>
    <property type="project" value="UniProtKB-KW"/>
</dbReference>
<evidence type="ECO:0000256" key="1">
    <source>
        <dbReference type="ARBA" id="ARBA00005189"/>
    </source>
</evidence>
<comment type="caution">
    <text evidence="12">The sequence shown here is derived from an EMBL/GenBank/DDBJ whole genome shotgun (WGS) entry which is preliminary data.</text>
</comment>
<keyword evidence="13" id="KW-1185">Reference proteome</keyword>
<gene>
    <name evidence="12" type="ORF">OD750_005420</name>
</gene>
<dbReference type="RefSeq" id="WP_263543249.1">
    <property type="nucleotide sequence ID" value="NZ_JAOVZO020000003.1"/>
</dbReference>
<dbReference type="EMBL" id="JAOVZO020000003">
    <property type="protein sequence ID" value="MDC8011984.1"/>
    <property type="molecule type" value="Genomic_DNA"/>
</dbReference>
<dbReference type="PANTHER" id="PTHR37323">
    <property type="entry name" value="GCN5-RELATED N-ACETYLTRANSFERASE"/>
    <property type="match status" value="1"/>
</dbReference>
<evidence type="ECO:0000256" key="5">
    <source>
        <dbReference type="ARBA" id="ARBA00023315"/>
    </source>
</evidence>
<dbReference type="Proteomes" id="UP001139971">
    <property type="component" value="Unassembled WGS sequence"/>
</dbReference>